<dbReference type="InterPro" id="IPR037460">
    <property type="entry name" value="SEST-like"/>
</dbReference>
<keyword evidence="4" id="KW-1185">Reference proteome</keyword>
<dbReference type="Pfam" id="PF13472">
    <property type="entry name" value="Lipase_GDSL_2"/>
    <property type="match status" value="1"/>
</dbReference>
<accession>A0A1H1GUX1</accession>
<feature type="active site" evidence="1">
    <location>
        <position position="251"/>
    </location>
</feature>
<dbReference type="InterPro" id="IPR013830">
    <property type="entry name" value="SGNH_hydro"/>
</dbReference>
<organism evidence="3 4">
    <name type="scientific">Tsukamurella pulmonis</name>
    <dbReference type="NCBI Taxonomy" id="47312"/>
    <lineage>
        <taxon>Bacteria</taxon>
        <taxon>Bacillati</taxon>
        <taxon>Actinomycetota</taxon>
        <taxon>Actinomycetes</taxon>
        <taxon>Mycobacteriales</taxon>
        <taxon>Tsukamurellaceae</taxon>
        <taxon>Tsukamurella</taxon>
    </lineage>
</organism>
<dbReference type="SUPFAM" id="SSF52266">
    <property type="entry name" value="SGNH hydrolase"/>
    <property type="match status" value="1"/>
</dbReference>
<dbReference type="Gene3D" id="3.40.50.1110">
    <property type="entry name" value="SGNH hydrolase"/>
    <property type="match status" value="1"/>
</dbReference>
<dbReference type="RefSeq" id="WP_160126300.1">
    <property type="nucleotide sequence ID" value="NZ_AP025457.1"/>
</dbReference>
<proteinExistence type="predicted"/>
<dbReference type="PANTHER" id="PTHR37981:SF1">
    <property type="entry name" value="SGNH HYDROLASE-TYPE ESTERASE DOMAIN-CONTAINING PROTEIN"/>
    <property type="match status" value="1"/>
</dbReference>
<dbReference type="AlphaFoldDB" id="A0A1H1GUX1"/>
<feature type="active site" description="Nucleophile" evidence="1">
    <location>
        <position position="20"/>
    </location>
</feature>
<evidence type="ECO:0000313" key="4">
    <source>
        <dbReference type="Proteomes" id="UP000183053"/>
    </source>
</evidence>
<evidence type="ECO:0000259" key="2">
    <source>
        <dbReference type="Pfam" id="PF13472"/>
    </source>
</evidence>
<dbReference type="STRING" id="47312.SAMN04489765_3594"/>
<dbReference type="Proteomes" id="UP000183053">
    <property type="component" value="Unassembled WGS sequence"/>
</dbReference>
<feature type="domain" description="SGNH hydrolase-type esterase" evidence="2">
    <location>
        <begin position="16"/>
        <end position="258"/>
    </location>
</feature>
<evidence type="ECO:0000256" key="1">
    <source>
        <dbReference type="PIRSR" id="PIRSR637460-1"/>
    </source>
</evidence>
<dbReference type="GO" id="GO:0016788">
    <property type="term" value="F:hydrolase activity, acting on ester bonds"/>
    <property type="evidence" value="ECO:0007669"/>
    <property type="project" value="InterPro"/>
</dbReference>
<protein>
    <submittedName>
        <fullName evidence="3">GDSL-like Lipase/Acylhydrolase family protein</fullName>
    </submittedName>
</protein>
<dbReference type="EMBL" id="FNLF01000002">
    <property type="protein sequence ID" value="SDR17005.1"/>
    <property type="molecule type" value="Genomic_DNA"/>
</dbReference>
<dbReference type="GO" id="GO:0006629">
    <property type="term" value="P:lipid metabolic process"/>
    <property type="evidence" value="ECO:0007669"/>
    <property type="project" value="TreeGrafter"/>
</dbReference>
<keyword evidence="3" id="KW-0378">Hydrolase</keyword>
<name>A0A1H1GUX1_9ACTN</name>
<dbReference type="CDD" id="cd01823">
    <property type="entry name" value="SEST_like"/>
    <property type="match status" value="1"/>
</dbReference>
<gene>
    <name evidence="3" type="ORF">SAMN04489765_3594</name>
</gene>
<dbReference type="InterPro" id="IPR036514">
    <property type="entry name" value="SGNH_hydro_sf"/>
</dbReference>
<sequence>MTVAGRAPGDWGTYVALGDSRAAAPTWLSLLRRADGRSGRGYPHELAALLRPALFEDRSCVGATTENLHRRGQVRYQGLRRVVLPPQADALSVETDLVTLSIGGNDIRWHSLIGGAFSHRPGAAARFRSDTDRARRIDAALTGLGAHLAVALADVRGRAPDATVLLVGHGGYYPLPDADVPLCAASGSELALHTAAEFFEALEDVYRTACDRTGVTFVSVLDITRGHDGAAPRSERWFEGDSLVSLTPPRHPTALGSAALAAHLAATLAPEAVRP</sequence>
<evidence type="ECO:0000313" key="3">
    <source>
        <dbReference type="EMBL" id="SDR17005.1"/>
    </source>
</evidence>
<dbReference type="PANTHER" id="PTHR37981">
    <property type="entry name" value="LIPASE 2"/>
    <property type="match status" value="1"/>
</dbReference>
<reference evidence="4" key="1">
    <citation type="submission" date="2016-10" db="EMBL/GenBank/DDBJ databases">
        <authorList>
            <person name="Varghese N."/>
            <person name="Submissions S."/>
        </authorList>
    </citation>
    <scope>NUCLEOTIDE SEQUENCE [LARGE SCALE GENOMIC DNA]</scope>
    <source>
        <strain evidence="4">DSM 44142</strain>
    </source>
</reference>